<keyword evidence="4 7" id="KW-0547">Nucleotide-binding</keyword>
<evidence type="ECO:0000256" key="6">
    <source>
        <dbReference type="ARBA" id="ARBA00048539"/>
    </source>
</evidence>
<proteinExistence type="inferred from homology"/>
<comment type="function">
    <text evidence="7">Ligates lysine onto the cytidine present at position 34 of the AUA codon-specific tRNA(Ile) that contains the anticodon CAU, in an ATP-dependent manner. Cytidine is converted to lysidine, thus changing the amino acid specificity of the tRNA from methionine to isoleucine.</text>
</comment>
<evidence type="ECO:0000256" key="3">
    <source>
        <dbReference type="ARBA" id="ARBA00022694"/>
    </source>
</evidence>
<dbReference type="Gene3D" id="3.40.50.620">
    <property type="entry name" value="HUPs"/>
    <property type="match status" value="1"/>
</dbReference>
<comment type="catalytic activity">
    <reaction evidence="6 7">
        <text>cytidine(34) in tRNA(Ile2) + L-lysine + ATP = lysidine(34) in tRNA(Ile2) + AMP + diphosphate + H(+)</text>
        <dbReference type="Rhea" id="RHEA:43744"/>
        <dbReference type="Rhea" id="RHEA-COMP:10625"/>
        <dbReference type="Rhea" id="RHEA-COMP:10670"/>
        <dbReference type="ChEBI" id="CHEBI:15378"/>
        <dbReference type="ChEBI" id="CHEBI:30616"/>
        <dbReference type="ChEBI" id="CHEBI:32551"/>
        <dbReference type="ChEBI" id="CHEBI:33019"/>
        <dbReference type="ChEBI" id="CHEBI:82748"/>
        <dbReference type="ChEBI" id="CHEBI:83665"/>
        <dbReference type="ChEBI" id="CHEBI:456215"/>
        <dbReference type="EC" id="6.3.4.19"/>
    </reaction>
</comment>
<evidence type="ECO:0000256" key="1">
    <source>
        <dbReference type="ARBA" id="ARBA00022490"/>
    </source>
</evidence>
<evidence type="ECO:0000256" key="5">
    <source>
        <dbReference type="ARBA" id="ARBA00022840"/>
    </source>
</evidence>
<dbReference type="EC" id="6.3.4.19" evidence="7"/>
<dbReference type="CDD" id="cd01992">
    <property type="entry name" value="TilS_N"/>
    <property type="match status" value="1"/>
</dbReference>
<dbReference type="SUPFAM" id="SSF52402">
    <property type="entry name" value="Adenine nucleotide alpha hydrolases-like"/>
    <property type="match status" value="1"/>
</dbReference>
<dbReference type="PANTHER" id="PTHR43033">
    <property type="entry name" value="TRNA(ILE)-LYSIDINE SYNTHASE-RELATED"/>
    <property type="match status" value="1"/>
</dbReference>
<evidence type="ECO:0000313" key="11">
    <source>
        <dbReference type="Proteomes" id="UP000571183"/>
    </source>
</evidence>
<dbReference type="AlphaFoldDB" id="A0A840DCX8"/>
<dbReference type="EMBL" id="JACIFD010000002">
    <property type="protein sequence ID" value="MBB4070914.1"/>
    <property type="molecule type" value="Genomic_DNA"/>
</dbReference>
<keyword evidence="11" id="KW-1185">Reference proteome</keyword>
<evidence type="ECO:0000313" key="10">
    <source>
        <dbReference type="EMBL" id="MBB4070914.1"/>
    </source>
</evidence>
<dbReference type="InterPro" id="IPR011063">
    <property type="entry name" value="TilS/TtcA_N"/>
</dbReference>
<keyword evidence="2 7" id="KW-0436">Ligase</keyword>
<comment type="domain">
    <text evidence="7">The N-terminal region contains the highly conserved SGGXDS motif, predicted to be a P-loop motif involved in ATP binding.</text>
</comment>
<comment type="caution">
    <text evidence="10">The sequence shown here is derived from an EMBL/GenBank/DDBJ whole genome shotgun (WGS) entry which is preliminary data.</text>
</comment>
<feature type="domain" description="tRNA(Ile)-lysidine/2-thiocytidine synthase N-terminal" evidence="8">
    <location>
        <begin position="32"/>
        <end position="215"/>
    </location>
</feature>
<evidence type="ECO:0000256" key="7">
    <source>
        <dbReference type="HAMAP-Rule" id="MF_01161"/>
    </source>
</evidence>
<dbReference type="RefSeq" id="WP_183304171.1">
    <property type="nucleotide sequence ID" value="NZ_JACIFD010000002.1"/>
</dbReference>
<dbReference type="GO" id="GO:0005524">
    <property type="term" value="F:ATP binding"/>
    <property type="evidence" value="ECO:0007669"/>
    <property type="project" value="UniProtKB-UniRule"/>
</dbReference>
<dbReference type="InterPro" id="IPR012094">
    <property type="entry name" value="tRNA_Ile_lys_synt"/>
</dbReference>
<evidence type="ECO:0000259" key="9">
    <source>
        <dbReference type="Pfam" id="PF09179"/>
    </source>
</evidence>
<keyword evidence="5 7" id="KW-0067">ATP-binding</keyword>
<evidence type="ECO:0000259" key="8">
    <source>
        <dbReference type="Pfam" id="PF01171"/>
    </source>
</evidence>
<protein>
    <recommendedName>
        <fullName evidence="7">tRNA(Ile)-lysidine synthase</fullName>
        <ecNumber evidence="7">6.3.4.19</ecNumber>
    </recommendedName>
    <alternativeName>
        <fullName evidence="7">tRNA(Ile)-2-lysyl-cytidine synthase</fullName>
    </alternativeName>
    <alternativeName>
        <fullName evidence="7">tRNA(Ile)-lysidine synthetase</fullName>
    </alternativeName>
</protein>
<dbReference type="Pfam" id="PF01171">
    <property type="entry name" value="ATP_bind_3"/>
    <property type="match status" value="1"/>
</dbReference>
<dbReference type="InterPro" id="IPR015262">
    <property type="entry name" value="tRNA_Ile_lys_synt_subst-bd"/>
</dbReference>
<name>A0A840DCX8_9MICO</name>
<comment type="similarity">
    <text evidence="7">Belongs to the tRNA(Ile)-lysidine synthase family.</text>
</comment>
<sequence length="348" mass="36884">MGGNLDHTIAKLRVAVRRALADAVQTASHHSVVVGLSGGADSLALTAATVFEAAKLELQVYCAVVDHALQSDSATVAATAAATATRMGAVAQVLPVNVRHTGEGLESAARTQRYQALADFCDAVGSALLLTGHTEDDQAEQVLLALARGSGVQAIAGIPPRRTLVSSGGNEITVLRPLLRITRAETEAACRAAGLAWWDDPHNREERFLRAKVRHHVLPVLREHLGEAVSVNLARTAQLAHADAAALQELTERSFAAAAQLRRDSAGQVSGVVFAVPDVQQQPEAIRNRMIRRAAAALGCYYTMQQTAAVAALITSWNGQKPLDLPGSRVSRLRGELIFEKTGTINSQ</sequence>
<dbReference type="InterPro" id="IPR014729">
    <property type="entry name" value="Rossmann-like_a/b/a_fold"/>
</dbReference>
<dbReference type="NCBIfam" id="TIGR02432">
    <property type="entry name" value="lysidine_TilS_N"/>
    <property type="match status" value="1"/>
</dbReference>
<organism evidence="10 11">
    <name type="scientific">Canibacter oris</name>
    <dbReference type="NCBI Taxonomy" id="1365628"/>
    <lineage>
        <taxon>Bacteria</taxon>
        <taxon>Bacillati</taxon>
        <taxon>Actinomycetota</taxon>
        <taxon>Actinomycetes</taxon>
        <taxon>Micrococcales</taxon>
        <taxon>Microbacteriaceae</taxon>
        <taxon>Canibacter</taxon>
    </lineage>
</organism>
<feature type="binding site" evidence="7">
    <location>
        <begin position="37"/>
        <end position="42"/>
    </location>
    <ligand>
        <name>ATP</name>
        <dbReference type="ChEBI" id="CHEBI:30616"/>
    </ligand>
</feature>
<gene>
    <name evidence="7" type="primary">tilS</name>
    <name evidence="10" type="ORF">F5897_000198</name>
</gene>
<dbReference type="Proteomes" id="UP000571183">
    <property type="component" value="Unassembled WGS sequence"/>
</dbReference>
<keyword evidence="1 7" id="KW-0963">Cytoplasm</keyword>
<dbReference type="Pfam" id="PF09179">
    <property type="entry name" value="TilS"/>
    <property type="match status" value="1"/>
</dbReference>
<evidence type="ECO:0000256" key="2">
    <source>
        <dbReference type="ARBA" id="ARBA00022598"/>
    </source>
</evidence>
<dbReference type="PANTHER" id="PTHR43033:SF1">
    <property type="entry name" value="TRNA(ILE)-LYSIDINE SYNTHASE-RELATED"/>
    <property type="match status" value="1"/>
</dbReference>
<dbReference type="GO" id="GO:0006400">
    <property type="term" value="P:tRNA modification"/>
    <property type="evidence" value="ECO:0007669"/>
    <property type="project" value="UniProtKB-UniRule"/>
</dbReference>
<dbReference type="Gene3D" id="1.20.59.20">
    <property type="match status" value="1"/>
</dbReference>
<comment type="subcellular location">
    <subcellularLocation>
        <location evidence="7">Cytoplasm</location>
    </subcellularLocation>
</comment>
<dbReference type="HAMAP" id="MF_01161">
    <property type="entry name" value="tRNA_Ile_lys_synt"/>
    <property type="match status" value="1"/>
</dbReference>
<dbReference type="SUPFAM" id="SSF82829">
    <property type="entry name" value="MesJ substrate recognition domain-like"/>
    <property type="match status" value="1"/>
</dbReference>
<dbReference type="GO" id="GO:0005737">
    <property type="term" value="C:cytoplasm"/>
    <property type="evidence" value="ECO:0007669"/>
    <property type="project" value="UniProtKB-SubCell"/>
</dbReference>
<reference evidence="10" key="1">
    <citation type="submission" date="2020-08" db="EMBL/GenBank/DDBJ databases">
        <title>Sequencing the genomes of 1000 actinobacteria strains.</title>
        <authorList>
            <person name="Klenk H.-P."/>
        </authorList>
    </citation>
    <scope>NUCLEOTIDE SEQUENCE [LARGE SCALE GENOMIC DNA]</scope>
    <source>
        <strain evidence="10">DSM 27064</strain>
    </source>
</reference>
<dbReference type="InterPro" id="IPR012795">
    <property type="entry name" value="tRNA_Ile_lys_synt_N"/>
</dbReference>
<feature type="domain" description="tRNA(Ile)-lysidine synthase substrate-binding" evidence="9">
    <location>
        <begin position="276"/>
        <end position="337"/>
    </location>
</feature>
<keyword evidence="3 7" id="KW-0819">tRNA processing</keyword>
<dbReference type="GO" id="GO:0032267">
    <property type="term" value="F:tRNA(Ile)-lysidine synthase activity"/>
    <property type="evidence" value="ECO:0007669"/>
    <property type="project" value="UniProtKB-EC"/>
</dbReference>
<accession>A0A840DCX8</accession>
<evidence type="ECO:0000256" key="4">
    <source>
        <dbReference type="ARBA" id="ARBA00022741"/>
    </source>
</evidence>